<dbReference type="PANTHER" id="PTHR46796:SF6">
    <property type="entry name" value="ARAC SUBFAMILY"/>
    <property type="match status" value="1"/>
</dbReference>
<evidence type="ECO:0000256" key="2">
    <source>
        <dbReference type="ARBA" id="ARBA00023125"/>
    </source>
</evidence>
<dbReference type="Pfam" id="PF12833">
    <property type="entry name" value="HTH_18"/>
    <property type="match status" value="1"/>
</dbReference>
<evidence type="ECO:0000313" key="5">
    <source>
        <dbReference type="EMBL" id="KRR16052.1"/>
    </source>
</evidence>
<dbReference type="GO" id="GO:0043565">
    <property type="term" value="F:sequence-specific DNA binding"/>
    <property type="evidence" value="ECO:0007669"/>
    <property type="project" value="InterPro"/>
</dbReference>
<proteinExistence type="predicted"/>
<name>A0A0R3M728_9BRAD</name>
<dbReference type="RefSeq" id="WP_057862988.1">
    <property type="nucleotide sequence ID" value="NZ_LLYB01000131.1"/>
</dbReference>
<dbReference type="OrthoDB" id="4601794at2"/>
<comment type="caution">
    <text evidence="5">The sequence shown here is derived from an EMBL/GenBank/DDBJ whole genome shotgun (WGS) entry which is preliminary data.</text>
</comment>
<dbReference type="SUPFAM" id="SSF46689">
    <property type="entry name" value="Homeodomain-like"/>
    <property type="match status" value="1"/>
</dbReference>
<keyword evidence="2" id="KW-0238">DNA-binding</keyword>
<accession>A0A0R3M728</accession>
<dbReference type="InterPro" id="IPR018060">
    <property type="entry name" value="HTH_AraC"/>
</dbReference>
<dbReference type="InterPro" id="IPR050204">
    <property type="entry name" value="AraC_XylS_family_regulators"/>
</dbReference>
<protein>
    <submittedName>
        <fullName evidence="5">AraC family transcriptional regulator</fullName>
    </submittedName>
</protein>
<dbReference type="InterPro" id="IPR020449">
    <property type="entry name" value="Tscrpt_reg_AraC-type_HTH"/>
</dbReference>
<evidence type="ECO:0000259" key="4">
    <source>
        <dbReference type="PROSITE" id="PS01124"/>
    </source>
</evidence>
<evidence type="ECO:0000256" key="1">
    <source>
        <dbReference type="ARBA" id="ARBA00023015"/>
    </source>
</evidence>
<gene>
    <name evidence="5" type="ORF">CQ14_23665</name>
</gene>
<dbReference type="PRINTS" id="PR00032">
    <property type="entry name" value="HTHARAC"/>
</dbReference>
<keyword evidence="3" id="KW-0804">Transcription</keyword>
<dbReference type="Proteomes" id="UP000051660">
    <property type="component" value="Unassembled WGS sequence"/>
</dbReference>
<organism evidence="5 6">
    <name type="scientific">Bradyrhizobium lablabi</name>
    <dbReference type="NCBI Taxonomy" id="722472"/>
    <lineage>
        <taxon>Bacteria</taxon>
        <taxon>Pseudomonadati</taxon>
        <taxon>Pseudomonadota</taxon>
        <taxon>Alphaproteobacteria</taxon>
        <taxon>Hyphomicrobiales</taxon>
        <taxon>Nitrobacteraceae</taxon>
        <taxon>Bradyrhizobium</taxon>
    </lineage>
</organism>
<reference evidence="5 6" key="1">
    <citation type="submission" date="2014-03" db="EMBL/GenBank/DDBJ databases">
        <title>Bradyrhizobium valentinum sp. nov., isolated from effective nodules of Lupinus mariae-josephae, a lupine endemic of basic-lime soils in Eastern Spain.</title>
        <authorList>
            <person name="Duran D."/>
            <person name="Rey L."/>
            <person name="Navarro A."/>
            <person name="Busquets A."/>
            <person name="Imperial J."/>
            <person name="Ruiz-Argueso T."/>
        </authorList>
    </citation>
    <scope>NUCLEOTIDE SEQUENCE [LARGE SCALE GENOMIC DNA]</scope>
    <source>
        <strain evidence="5 6">CCBAU 23086</strain>
    </source>
</reference>
<dbReference type="SMART" id="SM00342">
    <property type="entry name" value="HTH_ARAC"/>
    <property type="match status" value="1"/>
</dbReference>
<evidence type="ECO:0000256" key="3">
    <source>
        <dbReference type="ARBA" id="ARBA00023163"/>
    </source>
</evidence>
<feature type="domain" description="HTH araC/xylS-type" evidence="4">
    <location>
        <begin position="221"/>
        <end position="320"/>
    </location>
</feature>
<dbReference type="PROSITE" id="PS01124">
    <property type="entry name" value="HTH_ARAC_FAMILY_2"/>
    <property type="match status" value="1"/>
</dbReference>
<keyword evidence="1" id="KW-0805">Transcription regulation</keyword>
<dbReference type="InterPro" id="IPR009057">
    <property type="entry name" value="Homeodomain-like_sf"/>
</dbReference>
<dbReference type="Gene3D" id="1.10.10.60">
    <property type="entry name" value="Homeodomain-like"/>
    <property type="match status" value="1"/>
</dbReference>
<dbReference type="PANTHER" id="PTHR46796">
    <property type="entry name" value="HTH-TYPE TRANSCRIPTIONAL ACTIVATOR RHAS-RELATED"/>
    <property type="match status" value="1"/>
</dbReference>
<dbReference type="PROSITE" id="PS00041">
    <property type="entry name" value="HTH_ARAC_FAMILY_1"/>
    <property type="match status" value="1"/>
</dbReference>
<sequence>MPVLKKMLSTDMLPEGLSERQRFMFFAELFEHFSNTGELDPAEDVPFRAAMNSIHVGTTMLGRCDGTFTTVRREKRQVLATNDDRYCLARNTGSRESRVTHRGREFTMRPGSMALLKLDEPFFAADGMNQKRFTNVHLPMATLKALVPDVDNLVARELESGGALSLAMDYSDLLLRHPGAVDEAGFAIANHLMDLAALGLGARRDVAANAQRGGVRAVRLQSVLMILQKRFAEPDFSAQKLAAAAGLSERYVNELLYEAGASFTMRLLELRLRKAAELLAVPAGRRISDIAFDCGFNDLSYFNRCFRRRFGLTPTAARGR</sequence>
<dbReference type="STRING" id="722472.SAMN05444321_3582"/>
<dbReference type="InterPro" id="IPR018062">
    <property type="entry name" value="HTH_AraC-typ_CS"/>
</dbReference>
<dbReference type="EMBL" id="LLYB01000131">
    <property type="protein sequence ID" value="KRR16052.1"/>
    <property type="molecule type" value="Genomic_DNA"/>
</dbReference>
<evidence type="ECO:0000313" key="6">
    <source>
        <dbReference type="Proteomes" id="UP000051660"/>
    </source>
</evidence>
<dbReference type="GO" id="GO:0003700">
    <property type="term" value="F:DNA-binding transcription factor activity"/>
    <property type="evidence" value="ECO:0007669"/>
    <property type="project" value="InterPro"/>
</dbReference>
<dbReference type="AlphaFoldDB" id="A0A0R3M728"/>